<organism evidence="1 2">
    <name type="scientific">Anaplasma phagocytophilum str. ApMUC09</name>
    <dbReference type="NCBI Taxonomy" id="1359152"/>
    <lineage>
        <taxon>Bacteria</taxon>
        <taxon>Pseudomonadati</taxon>
        <taxon>Pseudomonadota</taxon>
        <taxon>Alphaproteobacteria</taxon>
        <taxon>Rickettsiales</taxon>
        <taxon>Anaplasmataceae</taxon>
        <taxon>Anaplasma</taxon>
        <taxon>phagocytophilum group</taxon>
    </lineage>
</organism>
<dbReference type="Proteomes" id="UP000033441">
    <property type="component" value="Unassembled WGS sequence"/>
</dbReference>
<evidence type="ECO:0000313" key="2">
    <source>
        <dbReference type="Proteomes" id="UP000033441"/>
    </source>
</evidence>
<dbReference type="EMBL" id="LANV01000001">
    <property type="protein sequence ID" value="KJV64972.1"/>
    <property type="molecule type" value="Genomic_DNA"/>
</dbReference>
<evidence type="ECO:0000313" key="1">
    <source>
        <dbReference type="EMBL" id="KJV64972.1"/>
    </source>
</evidence>
<reference evidence="1 2" key="1">
    <citation type="submission" date="2015-02" db="EMBL/GenBank/DDBJ databases">
        <title>Genome Sequencing of Rickettsiales.</title>
        <authorList>
            <person name="Daugherty S.C."/>
            <person name="Su Q."/>
            <person name="Abolude K."/>
            <person name="Beier-Sexton M."/>
            <person name="Carlyon J.A."/>
            <person name="Carter R."/>
            <person name="Day N.P."/>
            <person name="Dumler S.J."/>
            <person name="Dyachenko V."/>
            <person name="Godinez A."/>
            <person name="Kurtti T.J."/>
            <person name="Lichay M."/>
            <person name="Mullins K.E."/>
            <person name="Ott S."/>
            <person name="Pappas-Brown V."/>
            <person name="Paris D.H."/>
            <person name="Patel P."/>
            <person name="Richards A.L."/>
            <person name="Sadzewicz L."/>
            <person name="Sears K."/>
            <person name="Seidman D."/>
            <person name="Sengamalay N."/>
            <person name="Stenos J."/>
            <person name="Tallon L.J."/>
            <person name="Vincent G."/>
            <person name="Fraser C.M."/>
            <person name="Munderloh U."/>
            <person name="Dunning-Hotopp J.C."/>
        </authorList>
    </citation>
    <scope>NUCLEOTIDE SEQUENCE [LARGE SCALE GENOMIC DNA]</scope>
    <source>
        <strain evidence="1 2">ApMUC09</strain>
    </source>
</reference>
<protein>
    <submittedName>
        <fullName evidence="1">Uncharacterized protein</fullName>
    </submittedName>
</protein>
<name>A0A0F3NB79_ANAPH</name>
<dbReference type="PATRIC" id="fig|1359152.3.peg.509"/>
<proteinExistence type="predicted"/>
<gene>
    <name evidence="1" type="ORF">APHMUC_0484</name>
</gene>
<dbReference type="AlphaFoldDB" id="A0A0F3NB79"/>
<sequence length="41" mass="4529">MRSIESISQTLEKLYVSNLALHGKTSRSNAARILRKSASNP</sequence>
<accession>A0A0F3NB79</accession>
<comment type="caution">
    <text evidence="1">The sequence shown here is derived from an EMBL/GenBank/DDBJ whole genome shotgun (WGS) entry which is preliminary data.</text>
</comment>